<dbReference type="RefSeq" id="WP_086331763.1">
    <property type="nucleotide sequence ID" value="NZ_NGLE02000001.1"/>
</dbReference>
<evidence type="ECO:0000256" key="3">
    <source>
        <dbReference type="ARBA" id="ARBA00023163"/>
    </source>
</evidence>
<evidence type="ECO:0000313" key="7">
    <source>
        <dbReference type="EMBL" id="OTO05738.1"/>
    </source>
</evidence>
<dbReference type="SUPFAM" id="SSF46689">
    <property type="entry name" value="Homeodomain-like"/>
    <property type="match status" value="1"/>
</dbReference>
<sequence>MLLLEKIELTRFSPTEKMVVDFMLEKRESIEKYSTTMIAGETYTSPSLLSRIAKKLDFKGWSELKKEFLNEIAYLDSNFKNLDANLPFKKSDSIMAITNKVAQLKTESLKDTLTLIHHDSLQKAIRLIETHDTVKIFCLSNLIFLGEEFVFKMRHINKKTEIYPIQNTMFQEAVMTTNKDCAIFISYSGESDPLFKTVQLLKQNKVPIIAITSIGDNQLSRLADITLHVTTREKSFSKIAGFSSIESISLVLDALYSCYFAINFEENYEYKIKLAQATELRQIDNQIVREDS</sequence>
<dbReference type="PROSITE" id="PS51071">
    <property type="entry name" value="HTH_RPIR"/>
    <property type="match status" value="1"/>
</dbReference>
<reference evidence="7" key="1">
    <citation type="submission" date="2017-05" db="EMBL/GenBank/DDBJ databases">
        <title>The Genome Sequence of Enterococcus sp. 4G2_DIV0659.</title>
        <authorList>
            <consortium name="The Broad Institute Genomics Platform"/>
            <consortium name="The Broad Institute Genomic Center for Infectious Diseases"/>
            <person name="Earl A."/>
            <person name="Manson A."/>
            <person name="Schwartman J."/>
            <person name="Gilmore M."/>
            <person name="Abouelleil A."/>
            <person name="Cao P."/>
            <person name="Chapman S."/>
            <person name="Cusick C."/>
            <person name="Shea T."/>
            <person name="Young S."/>
            <person name="Neafsey D."/>
            <person name="Nusbaum C."/>
            <person name="Birren B."/>
        </authorList>
    </citation>
    <scope>NUCLEOTIDE SEQUENCE [LARGE SCALE GENOMIC DNA]</scope>
    <source>
        <strain evidence="7">4G2_DIV0659</strain>
    </source>
</reference>
<gene>
    <name evidence="6" type="ORF">A5880_000636</name>
    <name evidence="7" type="ORF">A5880_002913</name>
</gene>
<reference evidence="6 8" key="2">
    <citation type="submission" date="2018-07" db="EMBL/GenBank/DDBJ databases">
        <title>The Genome Sequence of Enterococcus sp. DIV0659b.</title>
        <authorList>
            <consortium name="The Broad Institute Genomics Platform"/>
            <consortium name="The Broad Institute Genomic Center for Infectious Diseases"/>
            <person name="Earl A."/>
            <person name="Manson A."/>
            <person name="Schwartman J."/>
            <person name="Gilmore M."/>
            <person name="Abouelleil A."/>
            <person name="Cao P."/>
            <person name="Chapman S."/>
            <person name="Cusick C."/>
            <person name="Shea T."/>
            <person name="Young S."/>
            <person name="Neafsey D."/>
            <person name="Nusbaum C."/>
            <person name="Birren B."/>
        </authorList>
    </citation>
    <scope>NUCLEOTIDE SEQUENCE [LARGE SCALE GENOMIC DNA]</scope>
    <source>
        <strain evidence="6 8">4G2_DIV0659</strain>
    </source>
</reference>
<dbReference type="GO" id="GO:0003677">
    <property type="term" value="F:DNA binding"/>
    <property type="evidence" value="ECO:0007669"/>
    <property type="project" value="UniProtKB-KW"/>
</dbReference>
<evidence type="ECO:0000259" key="4">
    <source>
        <dbReference type="PROSITE" id="PS51071"/>
    </source>
</evidence>
<evidence type="ECO:0000256" key="1">
    <source>
        <dbReference type="ARBA" id="ARBA00023015"/>
    </source>
</evidence>
<dbReference type="InterPro" id="IPR035472">
    <property type="entry name" value="RpiR-like_SIS"/>
</dbReference>
<dbReference type="EMBL" id="NGLE02000001">
    <property type="protein sequence ID" value="MEI5993095.1"/>
    <property type="molecule type" value="Genomic_DNA"/>
</dbReference>
<keyword evidence="8" id="KW-1185">Reference proteome</keyword>
<dbReference type="Pfam" id="PF01380">
    <property type="entry name" value="SIS"/>
    <property type="match status" value="1"/>
</dbReference>
<evidence type="ECO:0000313" key="8">
    <source>
        <dbReference type="Proteomes" id="UP000195139"/>
    </source>
</evidence>
<dbReference type="SUPFAM" id="SSF53697">
    <property type="entry name" value="SIS domain"/>
    <property type="match status" value="1"/>
</dbReference>
<dbReference type="GO" id="GO:1901135">
    <property type="term" value="P:carbohydrate derivative metabolic process"/>
    <property type="evidence" value="ECO:0007669"/>
    <property type="project" value="InterPro"/>
</dbReference>
<dbReference type="CDD" id="cd05013">
    <property type="entry name" value="SIS_RpiR"/>
    <property type="match status" value="1"/>
</dbReference>
<organism evidence="7">
    <name type="scientific">Candidatus Enterococcus mansonii</name>
    <dbReference type="NCBI Taxonomy" id="1834181"/>
    <lineage>
        <taxon>Bacteria</taxon>
        <taxon>Bacillati</taxon>
        <taxon>Bacillota</taxon>
        <taxon>Bacilli</taxon>
        <taxon>Lactobacillales</taxon>
        <taxon>Enterococcaceae</taxon>
        <taxon>Enterococcus</taxon>
    </lineage>
</organism>
<name>A0A242C6K7_9ENTE</name>
<dbReference type="Pfam" id="PF01418">
    <property type="entry name" value="HTH_6"/>
    <property type="match status" value="1"/>
</dbReference>
<dbReference type="STRING" id="1834181.A5880_002913"/>
<keyword evidence="3" id="KW-0804">Transcription</keyword>
<keyword evidence="1" id="KW-0805">Transcription regulation</keyword>
<dbReference type="Gene3D" id="1.10.10.10">
    <property type="entry name" value="Winged helix-like DNA-binding domain superfamily/Winged helix DNA-binding domain"/>
    <property type="match status" value="1"/>
</dbReference>
<dbReference type="OrthoDB" id="3684496at2"/>
<proteinExistence type="predicted"/>
<evidence type="ECO:0000256" key="2">
    <source>
        <dbReference type="ARBA" id="ARBA00023125"/>
    </source>
</evidence>
<dbReference type="InterPro" id="IPR000281">
    <property type="entry name" value="HTH_RpiR"/>
</dbReference>
<evidence type="ECO:0008006" key="9">
    <source>
        <dbReference type="Google" id="ProtNLM"/>
    </source>
</evidence>
<feature type="domain" description="HTH rpiR-type" evidence="4">
    <location>
        <begin position="1"/>
        <end position="75"/>
    </location>
</feature>
<comment type="caution">
    <text evidence="7">The sequence shown here is derived from an EMBL/GenBank/DDBJ whole genome shotgun (WGS) entry which is preliminary data.</text>
</comment>
<dbReference type="Gene3D" id="3.40.50.10490">
    <property type="entry name" value="Glucose-6-phosphate isomerase like protein, domain 1"/>
    <property type="match status" value="1"/>
</dbReference>
<dbReference type="EMBL" id="NGLE01000004">
    <property type="protein sequence ID" value="OTO05738.1"/>
    <property type="molecule type" value="Genomic_DNA"/>
</dbReference>
<keyword evidence="2" id="KW-0238">DNA-binding</keyword>
<dbReference type="InterPro" id="IPR001347">
    <property type="entry name" value="SIS_dom"/>
</dbReference>
<dbReference type="InterPro" id="IPR009057">
    <property type="entry name" value="Homeodomain-like_sf"/>
</dbReference>
<feature type="domain" description="SIS" evidence="5">
    <location>
        <begin position="124"/>
        <end position="265"/>
    </location>
</feature>
<dbReference type="InterPro" id="IPR047640">
    <property type="entry name" value="RpiR-like"/>
</dbReference>
<dbReference type="PANTHER" id="PTHR30514">
    <property type="entry name" value="GLUCOKINASE"/>
    <property type="match status" value="1"/>
</dbReference>
<evidence type="ECO:0000259" key="5">
    <source>
        <dbReference type="PROSITE" id="PS51464"/>
    </source>
</evidence>
<dbReference type="InterPro" id="IPR036388">
    <property type="entry name" value="WH-like_DNA-bd_sf"/>
</dbReference>
<dbReference type="AlphaFoldDB" id="A0A242C6K7"/>
<dbReference type="PROSITE" id="PS51464">
    <property type="entry name" value="SIS"/>
    <property type="match status" value="1"/>
</dbReference>
<accession>A0A242C6K7</accession>
<dbReference type="InterPro" id="IPR046348">
    <property type="entry name" value="SIS_dom_sf"/>
</dbReference>
<dbReference type="GO" id="GO:0003700">
    <property type="term" value="F:DNA-binding transcription factor activity"/>
    <property type="evidence" value="ECO:0007669"/>
    <property type="project" value="InterPro"/>
</dbReference>
<dbReference type="GO" id="GO:0097367">
    <property type="term" value="F:carbohydrate derivative binding"/>
    <property type="evidence" value="ECO:0007669"/>
    <property type="project" value="InterPro"/>
</dbReference>
<protein>
    <recommendedName>
        <fullName evidence="9">Phosphosugar-binding transcriptional regulator</fullName>
    </recommendedName>
</protein>
<dbReference type="Proteomes" id="UP000195139">
    <property type="component" value="Unassembled WGS sequence"/>
</dbReference>
<dbReference type="PANTHER" id="PTHR30514:SF10">
    <property type="entry name" value="MURR_RPIR FAMILY TRANSCRIPTIONAL REGULATOR"/>
    <property type="match status" value="1"/>
</dbReference>
<evidence type="ECO:0000313" key="6">
    <source>
        <dbReference type="EMBL" id="MEI5993095.1"/>
    </source>
</evidence>